<name>X1TPX9_9ZZZZ</name>
<evidence type="ECO:0000256" key="3">
    <source>
        <dbReference type="ARBA" id="ARBA00023004"/>
    </source>
</evidence>
<dbReference type="GO" id="GO:0016491">
    <property type="term" value="F:oxidoreductase activity"/>
    <property type="evidence" value="ECO:0007669"/>
    <property type="project" value="UniProtKB-KW"/>
</dbReference>
<evidence type="ECO:0000256" key="1">
    <source>
        <dbReference type="ARBA" id="ARBA00022723"/>
    </source>
</evidence>
<dbReference type="AlphaFoldDB" id="X1TPX9"/>
<accession>X1TPX9</accession>
<comment type="caution">
    <text evidence="6">The sequence shown here is derived from an EMBL/GenBank/DDBJ whole genome shotgun (WGS) entry which is preliminary data.</text>
</comment>
<feature type="domain" description="F420-non-reducing hydrogenase iron-sulfur subunit D" evidence="5">
    <location>
        <begin position="39"/>
        <end position="128"/>
    </location>
</feature>
<proteinExistence type="predicted"/>
<evidence type="ECO:0000259" key="5">
    <source>
        <dbReference type="Pfam" id="PF02662"/>
    </source>
</evidence>
<evidence type="ECO:0000256" key="4">
    <source>
        <dbReference type="ARBA" id="ARBA00023014"/>
    </source>
</evidence>
<dbReference type="EMBL" id="BARW01027934">
    <property type="protein sequence ID" value="GAJ07398.1"/>
    <property type="molecule type" value="Genomic_DNA"/>
</dbReference>
<evidence type="ECO:0000313" key="6">
    <source>
        <dbReference type="EMBL" id="GAJ07398.1"/>
    </source>
</evidence>
<keyword evidence="2" id="KW-0560">Oxidoreductase</keyword>
<dbReference type="InterPro" id="IPR003813">
    <property type="entry name" value="MvhD/FlpD"/>
</dbReference>
<dbReference type="GO" id="GO:0046872">
    <property type="term" value="F:metal ion binding"/>
    <property type="evidence" value="ECO:0007669"/>
    <property type="project" value="UniProtKB-KW"/>
</dbReference>
<keyword evidence="4" id="KW-0411">Iron-sulfur</keyword>
<dbReference type="Pfam" id="PF02662">
    <property type="entry name" value="FlpD"/>
    <property type="match status" value="1"/>
</dbReference>
<gene>
    <name evidence="6" type="ORF">S12H4_45214</name>
</gene>
<sequence>MEFKIIIITTPGCILNEQIIREIVNIKDGNSLKISKDENLGTLEIKKIISAILDGFDGIFIIIKGKTKDGKIYSNYDSFIKVIEEANRILEKRNFGNNRVTFCYWGGKSSQELTEEFRRFYNNIKSLGLNPLNQEKLELHV</sequence>
<organism evidence="6">
    <name type="scientific">marine sediment metagenome</name>
    <dbReference type="NCBI Taxonomy" id="412755"/>
    <lineage>
        <taxon>unclassified sequences</taxon>
        <taxon>metagenomes</taxon>
        <taxon>ecological metagenomes</taxon>
    </lineage>
</organism>
<keyword evidence="1" id="KW-0479">Metal-binding</keyword>
<keyword evidence="3" id="KW-0408">Iron</keyword>
<reference evidence="6" key="1">
    <citation type="journal article" date="2014" name="Front. Microbiol.">
        <title>High frequency of phylogenetically diverse reductive dehalogenase-homologous genes in deep subseafloor sedimentary metagenomes.</title>
        <authorList>
            <person name="Kawai M."/>
            <person name="Futagami T."/>
            <person name="Toyoda A."/>
            <person name="Takaki Y."/>
            <person name="Nishi S."/>
            <person name="Hori S."/>
            <person name="Arai W."/>
            <person name="Tsubouchi T."/>
            <person name="Morono Y."/>
            <person name="Uchiyama I."/>
            <person name="Ito T."/>
            <person name="Fujiyama A."/>
            <person name="Inagaki F."/>
            <person name="Takami H."/>
        </authorList>
    </citation>
    <scope>NUCLEOTIDE SEQUENCE</scope>
    <source>
        <strain evidence="6">Expedition CK06-06</strain>
    </source>
</reference>
<protein>
    <recommendedName>
        <fullName evidence="5">F420-non-reducing hydrogenase iron-sulfur subunit D domain-containing protein</fullName>
    </recommendedName>
</protein>
<evidence type="ECO:0000256" key="2">
    <source>
        <dbReference type="ARBA" id="ARBA00023002"/>
    </source>
</evidence>
<dbReference type="GO" id="GO:0051536">
    <property type="term" value="F:iron-sulfur cluster binding"/>
    <property type="evidence" value="ECO:0007669"/>
    <property type="project" value="UniProtKB-KW"/>
</dbReference>